<feature type="region of interest" description="Disordered" evidence="7">
    <location>
        <begin position="1"/>
        <end position="50"/>
    </location>
</feature>
<sequence>MQVTEPSDDPYRAVEPPTVHPQLSSPGHYRGPPNGYGPPDGTFGGDNGSGTGGGSFRGGIGFDVNKATHYRAVHGILAALAFVVLFPVGAMSMRIIPGRLALWVHAIIQMLSYICFIAAASLGIWLVQEVRIPVAGGSLLNIASINYHPIIGLVVLVALFFQPVLGLIHHARFKKLRRRQIWSHLHLWNGRLMIPLGVINGGLGLHIAGASSRLVGAYAAVAAVMGGLWILVSIMSEARRARGTERDQQSVPTTATAQELHLPQGVSELDGARGKSPVGRHRPRDASHSSYSQ</sequence>
<reference evidence="10 11" key="1">
    <citation type="submission" date="2018-08" db="EMBL/GenBank/DDBJ databases">
        <title>Draft genome of the lignicolous fungus Coniochaeta pulveracea.</title>
        <authorList>
            <person name="Borstlap C.J."/>
            <person name="De Witt R.N."/>
            <person name="Botha A."/>
            <person name="Volschenk H."/>
        </authorList>
    </citation>
    <scope>NUCLEOTIDE SEQUENCE [LARGE SCALE GENOMIC DNA]</scope>
    <source>
        <strain evidence="10 11">CAB683</strain>
    </source>
</reference>
<organism evidence="10 11">
    <name type="scientific">Coniochaeta pulveracea</name>
    <dbReference type="NCBI Taxonomy" id="177199"/>
    <lineage>
        <taxon>Eukaryota</taxon>
        <taxon>Fungi</taxon>
        <taxon>Dikarya</taxon>
        <taxon>Ascomycota</taxon>
        <taxon>Pezizomycotina</taxon>
        <taxon>Sordariomycetes</taxon>
        <taxon>Sordariomycetidae</taxon>
        <taxon>Coniochaetales</taxon>
        <taxon>Coniochaetaceae</taxon>
        <taxon>Coniochaeta</taxon>
    </lineage>
</organism>
<feature type="transmembrane region" description="Helical" evidence="8">
    <location>
        <begin position="188"/>
        <end position="209"/>
    </location>
</feature>
<feature type="domain" description="Cytochrome b561" evidence="9">
    <location>
        <begin position="37"/>
        <end position="241"/>
    </location>
</feature>
<dbReference type="PROSITE" id="PS50939">
    <property type="entry name" value="CYTOCHROME_B561"/>
    <property type="match status" value="1"/>
</dbReference>
<evidence type="ECO:0000313" key="10">
    <source>
        <dbReference type="EMBL" id="RKU43029.1"/>
    </source>
</evidence>
<protein>
    <recommendedName>
        <fullName evidence="9">Cytochrome b561 domain-containing protein</fullName>
    </recommendedName>
</protein>
<dbReference type="PANTHER" id="PTHR47797">
    <property type="entry name" value="DEHYDROGENASE, PUTATIVE (AFU_ORTHOLOGUE AFUA_8G05805)-RELATED"/>
    <property type="match status" value="1"/>
</dbReference>
<keyword evidence="6 8" id="KW-0472">Membrane</keyword>
<dbReference type="CDD" id="cd08760">
    <property type="entry name" value="Cyt_b561_FRRS1_like"/>
    <property type="match status" value="1"/>
</dbReference>
<comment type="subcellular location">
    <subcellularLocation>
        <location evidence="1">Membrane</location>
    </subcellularLocation>
</comment>
<keyword evidence="11" id="KW-1185">Reference proteome</keyword>
<dbReference type="SMART" id="SM00665">
    <property type="entry name" value="B561"/>
    <property type="match status" value="1"/>
</dbReference>
<evidence type="ECO:0000256" key="6">
    <source>
        <dbReference type="ARBA" id="ARBA00023136"/>
    </source>
</evidence>
<evidence type="ECO:0000256" key="1">
    <source>
        <dbReference type="ARBA" id="ARBA00004370"/>
    </source>
</evidence>
<dbReference type="Proteomes" id="UP000275385">
    <property type="component" value="Unassembled WGS sequence"/>
</dbReference>
<dbReference type="PANTHER" id="PTHR47797:SF1">
    <property type="entry name" value="CYTOCHROME B561 DOMAIN-CONTAINING PROTEIN-RELATED"/>
    <property type="match status" value="1"/>
</dbReference>
<dbReference type="Gene3D" id="1.20.120.1770">
    <property type="match status" value="1"/>
</dbReference>
<gene>
    <name evidence="10" type="ORF">DL546_004905</name>
</gene>
<evidence type="ECO:0000313" key="11">
    <source>
        <dbReference type="Proteomes" id="UP000275385"/>
    </source>
</evidence>
<proteinExistence type="predicted"/>
<evidence type="ECO:0000256" key="3">
    <source>
        <dbReference type="ARBA" id="ARBA00022692"/>
    </source>
</evidence>
<name>A0A420Y568_9PEZI</name>
<feature type="transmembrane region" description="Helical" evidence="8">
    <location>
        <begin position="102"/>
        <end position="127"/>
    </location>
</feature>
<dbReference type="AlphaFoldDB" id="A0A420Y568"/>
<dbReference type="InterPro" id="IPR006593">
    <property type="entry name" value="Cyt_b561/ferric_Rdtase_TM"/>
</dbReference>
<evidence type="ECO:0000256" key="5">
    <source>
        <dbReference type="ARBA" id="ARBA00022989"/>
    </source>
</evidence>
<feature type="transmembrane region" description="Helical" evidence="8">
    <location>
        <begin position="72"/>
        <end position="90"/>
    </location>
</feature>
<feature type="transmembrane region" description="Helical" evidence="8">
    <location>
        <begin position="215"/>
        <end position="236"/>
    </location>
</feature>
<keyword evidence="4" id="KW-0249">Electron transport</keyword>
<evidence type="ECO:0000256" key="2">
    <source>
        <dbReference type="ARBA" id="ARBA00022448"/>
    </source>
</evidence>
<evidence type="ECO:0000256" key="7">
    <source>
        <dbReference type="SAM" id="MobiDB-lite"/>
    </source>
</evidence>
<keyword evidence="3 8" id="KW-0812">Transmembrane</keyword>
<feature type="transmembrane region" description="Helical" evidence="8">
    <location>
        <begin position="147"/>
        <end position="168"/>
    </location>
</feature>
<accession>A0A420Y568</accession>
<keyword evidence="2" id="KW-0813">Transport</keyword>
<comment type="caution">
    <text evidence="10">The sequence shown here is derived from an EMBL/GenBank/DDBJ whole genome shotgun (WGS) entry which is preliminary data.</text>
</comment>
<dbReference type="GO" id="GO:0016020">
    <property type="term" value="C:membrane"/>
    <property type="evidence" value="ECO:0007669"/>
    <property type="project" value="UniProtKB-SubCell"/>
</dbReference>
<feature type="region of interest" description="Disordered" evidence="7">
    <location>
        <begin position="243"/>
        <end position="293"/>
    </location>
</feature>
<evidence type="ECO:0000259" key="9">
    <source>
        <dbReference type="PROSITE" id="PS50939"/>
    </source>
</evidence>
<evidence type="ECO:0000256" key="4">
    <source>
        <dbReference type="ARBA" id="ARBA00022982"/>
    </source>
</evidence>
<keyword evidence="5 8" id="KW-1133">Transmembrane helix</keyword>
<dbReference type="EMBL" id="QVQW01000048">
    <property type="protein sequence ID" value="RKU43029.1"/>
    <property type="molecule type" value="Genomic_DNA"/>
</dbReference>
<dbReference type="STRING" id="177199.A0A420Y568"/>
<evidence type="ECO:0000256" key="8">
    <source>
        <dbReference type="SAM" id="Phobius"/>
    </source>
</evidence>
<dbReference type="OrthoDB" id="19261at2759"/>